<dbReference type="NCBIfam" id="TIGR00086">
    <property type="entry name" value="smpB"/>
    <property type="match status" value="1"/>
</dbReference>
<comment type="subcellular location">
    <subcellularLocation>
        <location evidence="3">Cytoplasm</location>
    </subcellularLocation>
    <text evidence="3">The tmRNA-SmpB complex associates with stalled 70S ribosomes.</text>
</comment>
<dbReference type="HAMAP" id="MF_00023">
    <property type="entry name" value="SmpB"/>
    <property type="match status" value="1"/>
</dbReference>
<dbReference type="SUPFAM" id="SSF74982">
    <property type="entry name" value="Small protein B (SmpB)"/>
    <property type="match status" value="1"/>
</dbReference>
<protein>
    <recommendedName>
        <fullName evidence="3">SsrA-binding protein</fullName>
    </recommendedName>
    <alternativeName>
        <fullName evidence="3">Small protein B</fullName>
    </alternativeName>
</protein>
<dbReference type="PANTHER" id="PTHR30308:SF2">
    <property type="entry name" value="SSRA-BINDING PROTEIN"/>
    <property type="match status" value="1"/>
</dbReference>
<dbReference type="InterPro" id="IPR020081">
    <property type="entry name" value="SsrA-bd_prot_CS"/>
</dbReference>
<evidence type="ECO:0000256" key="1">
    <source>
        <dbReference type="ARBA" id="ARBA00022490"/>
    </source>
</evidence>
<dbReference type="Proteomes" id="UP000178930">
    <property type="component" value="Unassembled WGS sequence"/>
</dbReference>
<dbReference type="Pfam" id="PF01668">
    <property type="entry name" value="SmpB"/>
    <property type="match status" value="1"/>
</dbReference>
<name>A0A1G1XYV0_9BACT</name>
<sequence>MPTITINKKALADYQILEKFEAGIILTGAEVKAVKKGQINLKGSYAAVDHKNQIALINAHISAYRPAAGSQTNYEPTKDRKLLLKKKEIDYLRGKSQEHGLTILPISVYTKGGLVKLELGLARGKKQFDKRASIKKREIDREIRRKLKKF</sequence>
<comment type="similarity">
    <text evidence="3">Belongs to the SmpB family.</text>
</comment>
<dbReference type="GO" id="GO:0070929">
    <property type="term" value="P:trans-translation"/>
    <property type="evidence" value="ECO:0007669"/>
    <property type="project" value="UniProtKB-UniRule"/>
</dbReference>
<dbReference type="InterPro" id="IPR023620">
    <property type="entry name" value="SmpB"/>
</dbReference>
<gene>
    <name evidence="3" type="primary">smpB</name>
    <name evidence="4" type="ORF">A2729_00230</name>
</gene>
<dbReference type="InterPro" id="IPR000037">
    <property type="entry name" value="SsrA-bd_prot"/>
</dbReference>
<dbReference type="STRING" id="1797532.A2729_00230"/>
<accession>A0A1G1XYV0</accession>
<evidence type="ECO:0000256" key="2">
    <source>
        <dbReference type="ARBA" id="ARBA00022884"/>
    </source>
</evidence>
<dbReference type="NCBIfam" id="NF003843">
    <property type="entry name" value="PRK05422.1"/>
    <property type="match status" value="1"/>
</dbReference>
<reference evidence="4 5" key="1">
    <citation type="journal article" date="2016" name="Nat. Commun.">
        <title>Thousands of microbial genomes shed light on interconnected biogeochemical processes in an aquifer system.</title>
        <authorList>
            <person name="Anantharaman K."/>
            <person name="Brown C.T."/>
            <person name="Hug L.A."/>
            <person name="Sharon I."/>
            <person name="Castelle C.J."/>
            <person name="Probst A.J."/>
            <person name="Thomas B.C."/>
            <person name="Singh A."/>
            <person name="Wilkins M.J."/>
            <person name="Karaoz U."/>
            <person name="Brodie E.L."/>
            <person name="Williams K.H."/>
            <person name="Hubbard S.S."/>
            <person name="Banfield J.F."/>
        </authorList>
    </citation>
    <scope>NUCLEOTIDE SEQUENCE [LARGE SCALE GENOMIC DNA]</scope>
</reference>
<dbReference type="AlphaFoldDB" id="A0A1G1XYV0"/>
<proteinExistence type="inferred from homology"/>
<organism evidence="4 5">
    <name type="scientific">Candidatus Buchananbacteria bacterium RIFCSPHIGHO2_01_FULL_39_14</name>
    <dbReference type="NCBI Taxonomy" id="1797532"/>
    <lineage>
        <taxon>Bacteria</taxon>
        <taxon>Candidatus Buchananiibacteriota</taxon>
    </lineage>
</organism>
<comment type="caution">
    <text evidence="4">The sequence shown here is derived from an EMBL/GenBank/DDBJ whole genome shotgun (WGS) entry which is preliminary data.</text>
</comment>
<dbReference type="EMBL" id="MHIB01000003">
    <property type="protein sequence ID" value="OGY45259.1"/>
    <property type="molecule type" value="Genomic_DNA"/>
</dbReference>
<dbReference type="CDD" id="cd09294">
    <property type="entry name" value="SmpB"/>
    <property type="match status" value="1"/>
</dbReference>
<dbReference type="Gene3D" id="2.40.280.10">
    <property type="match status" value="1"/>
</dbReference>
<keyword evidence="2 3" id="KW-0694">RNA-binding</keyword>
<dbReference type="GO" id="GO:0003723">
    <property type="term" value="F:RNA binding"/>
    <property type="evidence" value="ECO:0007669"/>
    <property type="project" value="UniProtKB-UniRule"/>
</dbReference>
<evidence type="ECO:0000256" key="3">
    <source>
        <dbReference type="HAMAP-Rule" id="MF_00023"/>
    </source>
</evidence>
<dbReference type="GO" id="GO:0070930">
    <property type="term" value="P:trans-translation-dependent protein tagging"/>
    <property type="evidence" value="ECO:0007669"/>
    <property type="project" value="TreeGrafter"/>
</dbReference>
<dbReference type="PROSITE" id="PS01317">
    <property type="entry name" value="SSRP"/>
    <property type="match status" value="1"/>
</dbReference>
<dbReference type="GO" id="GO:0005829">
    <property type="term" value="C:cytosol"/>
    <property type="evidence" value="ECO:0007669"/>
    <property type="project" value="TreeGrafter"/>
</dbReference>
<dbReference type="PANTHER" id="PTHR30308">
    <property type="entry name" value="TMRNA-BINDING COMPONENT OF TRANS-TRANSLATION TAGGING COMPLEX"/>
    <property type="match status" value="1"/>
</dbReference>
<evidence type="ECO:0000313" key="5">
    <source>
        <dbReference type="Proteomes" id="UP000178930"/>
    </source>
</evidence>
<comment type="function">
    <text evidence="3">Required for rescue of stalled ribosomes mediated by trans-translation. Binds to transfer-messenger RNA (tmRNA), required for stable association of tmRNA with ribosomes. tmRNA and SmpB together mimic tRNA shape, replacing the anticodon stem-loop with SmpB. tmRNA is encoded by the ssrA gene; the 2 termini fold to resemble tRNA(Ala) and it encodes a 'tag peptide', a short internal open reading frame. During trans-translation Ala-aminoacylated tmRNA acts like a tRNA, entering the A-site of stalled ribosomes, displacing the stalled mRNA. The ribosome then switches to translate the ORF on the tmRNA; the nascent peptide is terminated with the 'tag peptide' encoded by the tmRNA and targeted for degradation. The ribosome is freed to recommence translation, which seems to be the essential function of trans-translation.</text>
</comment>
<evidence type="ECO:0000313" key="4">
    <source>
        <dbReference type="EMBL" id="OGY45259.1"/>
    </source>
</evidence>
<keyword evidence="1 3" id="KW-0963">Cytoplasm</keyword>